<keyword evidence="3" id="KW-1003">Cell membrane</keyword>
<feature type="transmembrane region" description="Helical" evidence="7">
    <location>
        <begin position="342"/>
        <end position="362"/>
    </location>
</feature>
<dbReference type="PROSITE" id="PS50850">
    <property type="entry name" value="MFS"/>
    <property type="match status" value="1"/>
</dbReference>
<dbReference type="EMBL" id="JABVEC010000014">
    <property type="protein sequence ID" value="MBC6467749.1"/>
    <property type="molecule type" value="Genomic_DNA"/>
</dbReference>
<feature type="transmembrane region" description="Helical" evidence="7">
    <location>
        <begin position="374"/>
        <end position="398"/>
    </location>
</feature>
<dbReference type="CDD" id="cd17321">
    <property type="entry name" value="MFS_MMR_MDR_like"/>
    <property type="match status" value="1"/>
</dbReference>
<dbReference type="PANTHER" id="PTHR42718">
    <property type="entry name" value="MAJOR FACILITATOR SUPERFAMILY MULTIDRUG TRANSPORTER MFSC"/>
    <property type="match status" value="1"/>
</dbReference>
<evidence type="ECO:0000313" key="9">
    <source>
        <dbReference type="EMBL" id="MBC6467749.1"/>
    </source>
</evidence>
<sequence length="472" mass="49069">MSQQTAPSGDTLLVDPPRRRSGHHSGISLAVILACQLMVVLDATVVFVSLPDIQQSLHFSATGLSWVTNAYSLAFGGLLLLGGRAGDVLGRRSVFLAGIALFTLASLLGGFAGSAAWLLAARAAQGVGAALAAPSALALIATNFAEGVERNRALSIFSAVSSAGASIGLILGGMLTEWASWRWVLFINVPVGIVVLLVAPKILQETERQRGRLDVAGALTSVTGMVALVYGFIRTADEGWSDGLTMASFAAGAVLLAAFVAVETRAEQPVVPLRLFADRARAGAYLTMLLLAAAMFGMFFFLVQFMQNTLGFSPLKAGLAFLPMTGLLFTAARLAPRLVPRFGARALMLTGLPLIVAGMLWLTRLSGDSGYVSGALGAMLLFGLGAGLVFLPLTLTILSGVRREESGAASGMLQMTQQVGGALGMAVLVSVYGTASRDGDMNHAVSTAFTAGTVFVVVAFLVSVATMRRRAK</sequence>
<evidence type="ECO:0000256" key="2">
    <source>
        <dbReference type="ARBA" id="ARBA00022448"/>
    </source>
</evidence>
<feature type="transmembrane region" description="Helical" evidence="7">
    <location>
        <begin position="245"/>
        <end position="262"/>
    </location>
</feature>
<evidence type="ECO:0000256" key="5">
    <source>
        <dbReference type="ARBA" id="ARBA00022989"/>
    </source>
</evidence>
<dbReference type="NCBIfam" id="TIGR00711">
    <property type="entry name" value="efflux_EmrB"/>
    <property type="match status" value="1"/>
</dbReference>
<dbReference type="Gene3D" id="1.20.1720.10">
    <property type="entry name" value="Multidrug resistance protein D"/>
    <property type="match status" value="1"/>
</dbReference>
<keyword evidence="6 7" id="KW-0472">Membrane</keyword>
<feature type="domain" description="Major facilitator superfamily (MFS) profile" evidence="8">
    <location>
        <begin position="28"/>
        <end position="471"/>
    </location>
</feature>
<evidence type="ECO:0000256" key="7">
    <source>
        <dbReference type="SAM" id="Phobius"/>
    </source>
</evidence>
<evidence type="ECO:0000256" key="1">
    <source>
        <dbReference type="ARBA" id="ARBA00004651"/>
    </source>
</evidence>
<evidence type="ECO:0000256" key="3">
    <source>
        <dbReference type="ARBA" id="ARBA00022475"/>
    </source>
</evidence>
<keyword evidence="2" id="KW-0813">Transport</keyword>
<dbReference type="Gene3D" id="1.20.1250.20">
    <property type="entry name" value="MFS general substrate transporter like domains"/>
    <property type="match status" value="1"/>
</dbReference>
<feature type="transmembrane region" description="Helical" evidence="7">
    <location>
        <begin position="63"/>
        <end position="82"/>
    </location>
</feature>
<reference evidence="9 10" key="1">
    <citation type="submission" date="2020-06" db="EMBL/GenBank/DDBJ databases">
        <title>Actinomadura xiongansis sp. nov., isolated from soil of Baiyangdian.</title>
        <authorList>
            <person name="Zhang X."/>
        </authorList>
    </citation>
    <scope>NUCLEOTIDE SEQUENCE [LARGE SCALE GENOMIC DNA]</scope>
    <source>
        <strain evidence="9 10">HBUM206468</strain>
    </source>
</reference>
<keyword evidence="10" id="KW-1185">Reference proteome</keyword>
<feature type="transmembrane region" description="Helical" evidence="7">
    <location>
        <begin position="123"/>
        <end position="141"/>
    </location>
</feature>
<keyword evidence="5 7" id="KW-1133">Transmembrane helix</keyword>
<dbReference type="InterPro" id="IPR020846">
    <property type="entry name" value="MFS_dom"/>
</dbReference>
<feature type="transmembrane region" description="Helical" evidence="7">
    <location>
        <begin position="447"/>
        <end position="467"/>
    </location>
</feature>
<evidence type="ECO:0000259" key="8">
    <source>
        <dbReference type="PROSITE" id="PS50850"/>
    </source>
</evidence>
<protein>
    <submittedName>
        <fullName evidence="9">MFS transporter</fullName>
    </submittedName>
</protein>
<dbReference type="SUPFAM" id="SSF103473">
    <property type="entry name" value="MFS general substrate transporter"/>
    <property type="match status" value="1"/>
</dbReference>
<dbReference type="RefSeq" id="WP_187244751.1">
    <property type="nucleotide sequence ID" value="NZ_BAAAOK010000010.1"/>
</dbReference>
<feature type="transmembrane region" description="Helical" evidence="7">
    <location>
        <begin position="283"/>
        <end position="305"/>
    </location>
</feature>
<comment type="subcellular location">
    <subcellularLocation>
        <location evidence="1">Cell membrane</location>
        <topology evidence="1">Multi-pass membrane protein</topology>
    </subcellularLocation>
</comment>
<evidence type="ECO:0000256" key="4">
    <source>
        <dbReference type="ARBA" id="ARBA00022692"/>
    </source>
</evidence>
<gene>
    <name evidence="9" type="ORF">HKK74_19940</name>
</gene>
<dbReference type="InterPro" id="IPR036259">
    <property type="entry name" value="MFS_trans_sf"/>
</dbReference>
<keyword evidence="4 7" id="KW-0812">Transmembrane</keyword>
<feature type="transmembrane region" description="Helical" evidence="7">
    <location>
        <begin position="94"/>
        <end position="117"/>
    </location>
</feature>
<dbReference type="Proteomes" id="UP000805614">
    <property type="component" value="Unassembled WGS sequence"/>
</dbReference>
<evidence type="ECO:0000313" key="10">
    <source>
        <dbReference type="Proteomes" id="UP000805614"/>
    </source>
</evidence>
<organism evidence="9 10">
    <name type="scientific">Actinomadura alba</name>
    <dbReference type="NCBI Taxonomy" id="406431"/>
    <lineage>
        <taxon>Bacteria</taxon>
        <taxon>Bacillati</taxon>
        <taxon>Actinomycetota</taxon>
        <taxon>Actinomycetes</taxon>
        <taxon>Streptosporangiales</taxon>
        <taxon>Thermomonosporaceae</taxon>
        <taxon>Actinomadura</taxon>
    </lineage>
</organism>
<dbReference type="InterPro" id="IPR011701">
    <property type="entry name" value="MFS"/>
</dbReference>
<dbReference type="InterPro" id="IPR004638">
    <property type="entry name" value="EmrB-like"/>
</dbReference>
<name>A0ABR7LSC9_9ACTN</name>
<evidence type="ECO:0000256" key="6">
    <source>
        <dbReference type="ARBA" id="ARBA00023136"/>
    </source>
</evidence>
<feature type="transmembrane region" description="Helical" evidence="7">
    <location>
        <begin position="181"/>
        <end position="203"/>
    </location>
</feature>
<feature type="transmembrane region" description="Helical" evidence="7">
    <location>
        <begin position="153"/>
        <end position="175"/>
    </location>
</feature>
<feature type="transmembrane region" description="Helical" evidence="7">
    <location>
        <begin position="317"/>
        <end position="335"/>
    </location>
</feature>
<feature type="transmembrane region" description="Helical" evidence="7">
    <location>
        <begin position="27"/>
        <end position="51"/>
    </location>
</feature>
<feature type="transmembrane region" description="Helical" evidence="7">
    <location>
        <begin position="215"/>
        <end position="233"/>
    </location>
</feature>
<comment type="caution">
    <text evidence="9">The sequence shown here is derived from an EMBL/GenBank/DDBJ whole genome shotgun (WGS) entry which is preliminary data.</text>
</comment>
<dbReference type="Pfam" id="PF07690">
    <property type="entry name" value="MFS_1"/>
    <property type="match status" value="1"/>
</dbReference>
<dbReference type="PANTHER" id="PTHR42718:SF46">
    <property type="entry name" value="BLR6921 PROTEIN"/>
    <property type="match status" value="1"/>
</dbReference>
<accession>A0ABR7LSC9</accession>
<feature type="transmembrane region" description="Helical" evidence="7">
    <location>
        <begin position="419"/>
        <end position="435"/>
    </location>
</feature>
<proteinExistence type="predicted"/>